<dbReference type="Gene3D" id="3.10.20.90">
    <property type="entry name" value="Phosphatidylinositol 3-kinase Catalytic Subunit, Chain A, domain 1"/>
    <property type="match status" value="1"/>
</dbReference>
<evidence type="ECO:0000313" key="4">
    <source>
        <dbReference type="Proteomes" id="UP000710849"/>
    </source>
</evidence>
<keyword evidence="4" id="KW-1185">Reference proteome</keyword>
<dbReference type="GeneID" id="62148216"/>
<dbReference type="RefSeq" id="XP_038733496.1">
    <property type="nucleotide sequence ID" value="XM_038875139.1"/>
</dbReference>
<sequence length="325" mass="34777">MTSTSTAGHRLDPIQTTNLSLNTAPVEMDDLDTAKNSKLVSGTSGLLNHISIPETSPITSDYPSYPSNSSVLPTAPTAPTTTTTKITNPTTEMVDSSKQNASVGDGGSTSQEALTAQPVTNEETSSIDRAPAPPPTMSKSEGKAPATESSSDAQESLTSRPRMNSEAIGPSLEITKTPPPPADGGPRILITLLLTSGARHPYKIDEKYLTKRSVAVPGVTENGKKDPLTISVYTLKELILREWRDEWETKPSSPTSIRLIFFGRLLDDKDPLKACKFNPETSNVVHMTIRPQDIVDEEDASKAKSMGRGRGEDGESNAGCRCVIL</sequence>
<dbReference type="Pfam" id="PF13881">
    <property type="entry name" value="Rad60-SLD_2"/>
    <property type="match status" value="1"/>
</dbReference>
<dbReference type="Proteomes" id="UP000710849">
    <property type="component" value="Unassembled WGS sequence"/>
</dbReference>
<dbReference type="InterPro" id="IPR039540">
    <property type="entry name" value="UBL3-like_ubiquitin_dom"/>
</dbReference>
<organism evidence="3 4">
    <name type="scientific">Botrytis byssoidea</name>
    <dbReference type="NCBI Taxonomy" id="139641"/>
    <lineage>
        <taxon>Eukaryota</taxon>
        <taxon>Fungi</taxon>
        <taxon>Dikarya</taxon>
        <taxon>Ascomycota</taxon>
        <taxon>Pezizomycotina</taxon>
        <taxon>Leotiomycetes</taxon>
        <taxon>Helotiales</taxon>
        <taxon>Sclerotiniaceae</taxon>
        <taxon>Botrytis</taxon>
    </lineage>
</organism>
<protein>
    <recommendedName>
        <fullName evidence="2">Ubiquitin-like domain-containing protein</fullName>
    </recommendedName>
</protein>
<feature type="region of interest" description="Disordered" evidence="1">
    <location>
        <begin position="1"/>
        <end position="21"/>
    </location>
</feature>
<evidence type="ECO:0000259" key="2">
    <source>
        <dbReference type="PROSITE" id="PS50053"/>
    </source>
</evidence>
<dbReference type="PANTHER" id="PTHR13169:SF0">
    <property type="entry name" value="UBIQUITIN-LIKE PROTEIN 3"/>
    <property type="match status" value="1"/>
</dbReference>
<dbReference type="PANTHER" id="PTHR13169">
    <property type="entry name" value="UBIQUITIN-LIKE PROTEIN 3 HCG-1 PROTEIN"/>
    <property type="match status" value="1"/>
</dbReference>
<dbReference type="InterPro" id="IPR029071">
    <property type="entry name" value="Ubiquitin-like_domsf"/>
</dbReference>
<evidence type="ECO:0000313" key="3">
    <source>
        <dbReference type="EMBL" id="KAF7945589.1"/>
    </source>
</evidence>
<dbReference type="SUPFAM" id="SSF54236">
    <property type="entry name" value="Ubiquitin-like"/>
    <property type="match status" value="1"/>
</dbReference>
<name>A0A9P5LVE4_9HELO</name>
<proteinExistence type="predicted"/>
<dbReference type="InterPro" id="IPR000626">
    <property type="entry name" value="Ubiquitin-like_dom"/>
</dbReference>
<dbReference type="InterPro" id="IPR040015">
    <property type="entry name" value="UBL3-like"/>
</dbReference>
<feature type="compositionally biased region" description="Polar residues" evidence="1">
    <location>
        <begin position="54"/>
        <end position="72"/>
    </location>
</feature>
<reference evidence="3 4" key="1">
    <citation type="journal article" date="2020" name="Genome Biol. Evol.">
        <title>Comparative genomics of Sclerotiniaceae.</title>
        <authorList>
            <person name="Valero Jimenez C.A."/>
            <person name="Steentjes M."/>
            <person name="Scholten O.E."/>
            <person name="Van Kan J.A.L."/>
        </authorList>
    </citation>
    <scope>NUCLEOTIDE SEQUENCE [LARGE SCALE GENOMIC DNA]</scope>
    <source>
        <strain evidence="3 4">MUCL 94</strain>
    </source>
</reference>
<accession>A0A9P5LVE4</accession>
<dbReference type="PROSITE" id="PS50053">
    <property type="entry name" value="UBIQUITIN_2"/>
    <property type="match status" value="1"/>
</dbReference>
<feature type="compositionally biased region" description="Low complexity" evidence="1">
    <location>
        <begin position="73"/>
        <end position="91"/>
    </location>
</feature>
<evidence type="ECO:0000256" key="1">
    <source>
        <dbReference type="SAM" id="MobiDB-lite"/>
    </source>
</evidence>
<feature type="compositionally biased region" description="Polar residues" evidence="1">
    <location>
        <begin position="147"/>
        <end position="162"/>
    </location>
</feature>
<gene>
    <name evidence="3" type="ORF">EAE97_004627</name>
</gene>
<comment type="caution">
    <text evidence="3">The sequence shown here is derived from an EMBL/GenBank/DDBJ whole genome shotgun (WGS) entry which is preliminary data.</text>
</comment>
<feature type="region of interest" description="Disordered" evidence="1">
    <location>
        <begin position="54"/>
        <end position="187"/>
    </location>
</feature>
<dbReference type="EMBL" id="RCSW01000008">
    <property type="protein sequence ID" value="KAF7945589.1"/>
    <property type="molecule type" value="Genomic_DNA"/>
</dbReference>
<dbReference type="AlphaFoldDB" id="A0A9P5LVE4"/>
<feature type="compositionally biased region" description="Polar residues" evidence="1">
    <location>
        <begin position="93"/>
        <end position="124"/>
    </location>
</feature>
<feature type="domain" description="Ubiquitin-like" evidence="2">
    <location>
        <begin position="231"/>
        <end position="292"/>
    </location>
</feature>